<protein>
    <submittedName>
        <fullName evidence="10">CAZy families GH4 protein</fullName>
    </submittedName>
</protein>
<keyword evidence="8" id="KW-0533">Nickel</keyword>
<evidence type="ECO:0000256" key="5">
    <source>
        <dbReference type="ARBA" id="ARBA00023211"/>
    </source>
</evidence>
<evidence type="ECO:0000256" key="4">
    <source>
        <dbReference type="ARBA" id="ARBA00023027"/>
    </source>
</evidence>
<feature type="binding site" evidence="8">
    <location>
        <position position="9"/>
    </location>
    <ligand>
        <name>Mn(2+)</name>
        <dbReference type="ChEBI" id="CHEBI:29035"/>
    </ligand>
</feature>
<dbReference type="GO" id="GO:0016616">
    <property type="term" value="F:oxidoreductase activity, acting on the CH-OH group of donors, NAD or NADP as acceptor"/>
    <property type="evidence" value="ECO:0007669"/>
    <property type="project" value="InterPro"/>
</dbReference>
<comment type="cofactor">
    <cofactor evidence="1">
        <name>NAD(+)</name>
        <dbReference type="ChEBI" id="CHEBI:57540"/>
    </cofactor>
</comment>
<keyword evidence="8" id="KW-0170">Cobalt</keyword>
<feature type="non-terminal residue" evidence="10">
    <location>
        <position position="1"/>
    </location>
</feature>
<dbReference type="SUPFAM" id="SSF56327">
    <property type="entry name" value="LDH C-terminal domain-like"/>
    <property type="match status" value="1"/>
</dbReference>
<keyword evidence="6" id="KW-0326">Glycosidase</keyword>
<dbReference type="GO" id="GO:0004553">
    <property type="term" value="F:hydrolase activity, hydrolyzing O-glycosyl compounds"/>
    <property type="evidence" value="ECO:0007669"/>
    <property type="project" value="InterPro"/>
</dbReference>
<reference evidence="10" key="1">
    <citation type="journal article" date="2013" name="Environ. Microbiol.">
        <title>Seasonally variable intestinal metagenomes of the red palm weevil (Rhynchophorus ferrugineus).</title>
        <authorList>
            <person name="Jia S."/>
            <person name="Zhang X."/>
            <person name="Zhang G."/>
            <person name="Yin A."/>
            <person name="Zhang S."/>
            <person name="Li F."/>
            <person name="Wang L."/>
            <person name="Zhao D."/>
            <person name="Yun Q."/>
            <person name="Tala"/>
            <person name="Wang J."/>
            <person name="Sun G."/>
            <person name="Baabdullah M."/>
            <person name="Yu X."/>
            <person name="Hu S."/>
            <person name="Al-Mssallem I.S."/>
            <person name="Yu J."/>
        </authorList>
    </citation>
    <scope>NUCLEOTIDE SEQUENCE</scope>
</reference>
<evidence type="ECO:0000256" key="2">
    <source>
        <dbReference type="ARBA" id="ARBA00022723"/>
    </source>
</evidence>
<dbReference type="PANTHER" id="PTHR32092">
    <property type="entry name" value="6-PHOSPHO-BETA-GLUCOSIDASE-RELATED"/>
    <property type="match status" value="1"/>
</dbReference>
<dbReference type="InterPro" id="IPR022616">
    <property type="entry name" value="Glyco_hydro_4_C"/>
</dbReference>
<dbReference type="AlphaFoldDB" id="A0A060BZ88"/>
<evidence type="ECO:0000256" key="3">
    <source>
        <dbReference type="ARBA" id="ARBA00022801"/>
    </source>
</evidence>
<dbReference type="EMBL" id="KF122447">
    <property type="protein sequence ID" value="AIA89743.1"/>
    <property type="molecule type" value="Genomic_DNA"/>
</dbReference>
<organism evidence="10">
    <name type="scientific">uncultured Photorhabdus sp</name>
    <dbReference type="NCBI Taxonomy" id="344010"/>
    <lineage>
        <taxon>Bacteria</taxon>
        <taxon>Pseudomonadati</taxon>
        <taxon>Pseudomonadota</taxon>
        <taxon>Gammaproteobacteria</taxon>
        <taxon>Enterobacterales</taxon>
        <taxon>Morganellaceae</taxon>
        <taxon>Photorhabdus</taxon>
        <taxon>environmental samples</taxon>
    </lineage>
</organism>
<dbReference type="GO" id="GO:0046872">
    <property type="term" value="F:metal ion binding"/>
    <property type="evidence" value="ECO:0007669"/>
    <property type="project" value="UniProtKB-KW"/>
</dbReference>
<feature type="active site" description="Proton acceptor" evidence="7">
    <location>
        <position position="84"/>
    </location>
</feature>
<dbReference type="Pfam" id="PF11975">
    <property type="entry name" value="Glyco_hydro_4C"/>
    <property type="match status" value="1"/>
</dbReference>
<evidence type="ECO:0000256" key="7">
    <source>
        <dbReference type="PIRSR" id="PIRSR601088-1"/>
    </source>
</evidence>
<keyword evidence="3" id="KW-0378">Hydrolase</keyword>
<accession>A0A060BZ88</accession>
<evidence type="ECO:0000256" key="6">
    <source>
        <dbReference type="ARBA" id="ARBA00023295"/>
    </source>
</evidence>
<evidence type="ECO:0000256" key="8">
    <source>
        <dbReference type="PIRSR" id="PIRSR601088-3"/>
    </source>
</evidence>
<proteinExistence type="predicted"/>
<evidence type="ECO:0000256" key="1">
    <source>
        <dbReference type="ARBA" id="ARBA00001911"/>
    </source>
</evidence>
<keyword evidence="4" id="KW-0520">NAD</keyword>
<dbReference type="InterPro" id="IPR001088">
    <property type="entry name" value="Glyco_hydro_4"/>
</dbReference>
<keyword evidence="2 8" id="KW-0479">Metal-binding</keyword>
<feature type="binding site" evidence="8">
    <location>
        <position position="39"/>
    </location>
    <ligand>
        <name>Mn(2+)</name>
        <dbReference type="ChEBI" id="CHEBI:29035"/>
    </ligand>
</feature>
<dbReference type="PANTHER" id="PTHR32092:SF5">
    <property type="entry name" value="6-PHOSPHO-BETA-GLUCOSIDASE"/>
    <property type="match status" value="1"/>
</dbReference>
<dbReference type="GO" id="GO:0005975">
    <property type="term" value="P:carbohydrate metabolic process"/>
    <property type="evidence" value="ECO:0007669"/>
    <property type="project" value="InterPro"/>
</dbReference>
<keyword evidence="8" id="KW-0408">Iron</keyword>
<dbReference type="Gene3D" id="3.90.110.10">
    <property type="entry name" value="Lactate dehydrogenase/glycoside hydrolase, family 4, C-terminal"/>
    <property type="match status" value="1"/>
</dbReference>
<evidence type="ECO:0000313" key="10">
    <source>
        <dbReference type="EMBL" id="AIA89743.1"/>
    </source>
</evidence>
<feature type="active site" description="Proton donor" evidence="7">
    <location>
        <position position="10"/>
    </location>
</feature>
<feature type="non-terminal residue" evidence="10">
    <location>
        <position position="167"/>
    </location>
</feature>
<evidence type="ECO:0000259" key="9">
    <source>
        <dbReference type="Pfam" id="PF11975"/>
    </source>
</evidence>
<name>A0A060BZ88_9GAMM</name>
<keyword evidence="5 8" id="KW-0464">Manganese</keyword>
<feature type="domain" description="Glycosyl hydrolase family 4 C-terminal" evidence="9">
    <location>
        <begin position="34"/>
        <end position="165"/>
    </location>
</feature>
<sequence length="167" mass="18274">TRLNVLGLCDAPYTMHKTVAQTLGVPLNGVDTQYVGMHHFGWITSALVDGEERLPAVLADDSALTKLGIEPEIGRVTGALPHPYFRYFFHPDRMLKKQQSMAQPRAHELQALEADLLKAYEGYSGHDKPPALAQRSAIWFEAVVAPVIAALAFNVPTRLAVNVTNGT</sequence>
<dbReference type="InterPro" id="IPR015955">
    <property type="entry name" value="Lactate_DH/Glyco_Ohase_4_C"/>
</dbReference>